<feature type="transmembrane region" description="Helical" evidence="1">
    <location>
        <begin position="45"/>
        <end position="66"/>
    </location>
</feature>
<keyword evidence="1" id="KW-0812">Transmembrane</keyword>
<dbReference type="EMBL" id="PYGE01000012">
    <property type="protein sequence ID" value="PSL01836.1"/>
    <property type="molecule type" value="Genomic_DNA"/>
</dbReference>
<dbReference type="AlphaFoldDB" id="A0A2P8DX87"/>
<proteinExistence type="predicted"/>
<evidence type="ECO:0000256" key="1">
    <source>
        <dbReference type="SAM" id="Phobius"/>
    </source>
</evidence>
<dbReference type="RefSeq" id="WP_106538304.1">
    <property type="nucleotide sequence ID" value="NZ_PYGE01000012.1"/>
</dbReference>
<reference evidence="2 3" key="1">
    <citation type="submission" date="2018-03" db="EMBL/GenBank/DDBJ databases">
        <title>Genomic Encyclopedia of Archaeal and Bacterial Type Strains, Phase II (KMG-II): from individual species to whole genera.</title>
        <authorList>
            <person name="Goeker M."/>
        </authorList>
    </citation>
    <scope>NUCLEOTIDE SEQUENCE [LARGE SCALE GENOMIC DNA]</scope>
    <source>
        <strain evidence="2 3">DSM 45211</strain>
    </source>
</reference>
<feature type="transmembrane region" description="Helical" evidence="1">
    <location>
        <begin position="73"/>
        <end position="90"/>
    </location>
</feature>
<evidence type="ECO:0000313" key="2">
    <source>
        <dbReference type="EMBL" id="PSL01836.1"/>
    </source>
</evidence>
<keyword evidence="1" id="KW-1133">Transmembrane helix</keyword>
<evidence type="ECO:0000313" key="3">
    <source>
        <dbReference type="Proteomes" id="UP000243528"/>
    </source>
</evidence>
<dbReference type="OrthoDB" id="5196794at2"/>
<keyword evidence="3" id="KW-1185">Reference proteome</keyword>
<sequence length="131" mass="12709">MTVAAGGARRRTGARVLPIVGVFLLAVVAAVVAVAGAFVHMWASPAGLVLAVGGAAGVAVLARACARTRAGGGVVAVAWLAPTLVLAQHSPGDDLVITGEPVGLVFLFGGSVSHAVALGLGAGRNSPRAVT</sequence>
<dbReference type="InterPro" id="IPR046095">
    <property type="entry name" value="DUF6113"/>
</dbReference>
<dbReference type="Pfam" id="PF19608">
    <property type="entry name" value="DUF6113"/>
    <property type="match status" value="1"/>
</dbReference>
<keyword evidence="1" id="KW-0472">Membrane</keyword>
<feature type="transmembrane region" description="Helical" evidence="1">
    <location>
        <begin position="102"/>
        <end position="122"/>
    </location>
</feature>
<accession>A0A2P8DX87</accession>
<comment type="caution">
    <text evidence="2">The sequence shown here is derived from an EMBL/GenBank/DDBJ whole genome shotgun (WGS) entry which is preliminary data.</text>
</comment>
<feature type="transmembrane region" description="Helical" evidence="1">
    <location>
        <begin position="16"/>
        <end position="39"/>
    </location>
</feature>
<protein>
    <submittedName>
        <fullName evidence="2">Uncharacterized protein</fullName>
    </submittedName>
</protein>
<name>A0A2P8DX87_9ACTN</name>
<dbReference type="Proteomes" id="UP000243528">
    <property type="component" value="Unassembled WGS sequence"/>
</dbReference>
<gene>
    <name evidence="2" type="ORF">CLV30_11275</name>
</gene>
<organism evidence="2 3">
    <name type="scientific">Haloactinopolyspora alba</name>
    <dbReference type="NCBI Taxonomy" id="648780"/>
    <lineage>
        <taxon>Bacteria</taxon>
        <taxon>Bacillati</taxon>
        <taxon>Actinomycetota</taxon>
        <taxon>Actinomycetes</taxon>
        <taxon>Jiangellales</taxon>
        <taxon>Jiangellaceae</taxon>
        <taxon>Haloactinopolyspora</taxon>
    </lineage>
</organism>